<keyword evidence="6" id="KW-1185">Reference proteome</keyword>
<evidence type="ECO:0000313" key="6">
    <source>
        <dbReference type="Proteomes" id="UP000248330"/>
    </source>
</evidence>
<dbReference type="InterPro" id="IPR018060">
    <property type="entry name" value="HTH_AraC"/>
</dbReference>
<dbReference type="Gene3D" id="1.10.10.60">
    <property type="entry name" value="Homeodomain-like"/>
    <property type="match status" value="1"/>
</dbReference>
<proteinExistence type="predicted"/>
<dbReference type="PROSITE" id="PS01124">
    <property type="entry name" value="HTH_ARAC_FAMILY_2"/>
    <property type="match status" value="1"/>
</dbReference>
<gene>
    <name evidence="5" type="ORF">C8D93_11514</name>
</gene>
<keyword evidence="2" id="KW-0238">DNA-binding</keyword>
<evidence type="ECO:0000256" key="2">
    <source>
        <dbReference type="ARBA" id="ARBA00023125"/>
    </source>
</evidence>
<dbReference type="GO" id="GO:0043565">
    <property type="term" value="F:sequence-specific DNA binding"/>
    <property type="evidence" value="ECO:0007669"/>
    <property type="project" value="InterPro"/>
</dbReference>
<keyword evidence="1" id="KW-0805">Transcription regulation</keyword>
<reference evidence="5 6" key="1">
    <citation type="submission" date="2018-04" db="EMBL/GenBank/DDBJ databases">
        <title>Genomic Encyclopedia of Type Strains, Phase IV (KMG-IV): sequencing the most valuable type-strain genomes for metagenomic binning, comparative biology and taxonomic classification.</title>
        <authorList>
            <person name="Goeker M."/>
        </authorList>
    </citation>
    <scope>NUCLEOTIDE SEQUENCE [LARGE SCALE GENOMIC DNA]</scope>
    <source>
        <strain evidence="5 6">DSM 104150</strain>
    </source>
</reference>
<dbReference type="RefSeq" id="WP_110266846.1">
    <property type="nucleotide sequence ID" value="NZ_CAWNXA010000015.1"/>
</dbReference>
<accession>A0A318E0B9</accession>
<dbReference type="OrthoDB" id="5295226at2"/>
<dbReference type="SMART" id="SM00342">
    <property type="entry name" value="HTH_ARAC"/>
    <property type="match status" value="1"/>
</dbReference>
<dbReference type="SUPFAM" id="SSF46689">
    <property type="entry name" value="Homeodomain-like"/>
    <property type="match status" value="2"/>
</dbReference>
<protein>
    <submittedName>
        <fullName evidence="5">AraC family transcriptional regulator</fullName>
    </submittedName>
</protein>
<evidence type="ECO:0000256" key="1">
    <source>
        <dbReference type="ARBA" id="ARBA00023015"/>
    </source>
</evidence>
<dbReference type="EMBL" id="QICN01000015">
    <property type="protein sequence ID" value="PXV63705.1"/>
    <property type="molecule type" value="Genomic_DNA"/>
</dbReference>
<dbReference type="AlphaFoldDB" id="A0A318E0B9"/>
<comment type="caution">
    <text evidence="5">The sequence shown here is derived from an EMBL/GenBank/DDBJ whole genome shotgun (WGS) entry which is preliminary data.</text>
</comment>
<organism evidence="5 6">
    <name type="scientific">Sinimarinibacterium flocculans</name>
    <dbReference type="NCBI Taxonomy" id="985250"/>
    <lineage>
        <taxon>Bacteria</taxon>
        <taxon>Pseudomonadati</taxon>
        <taxon>Pseudomonadota</taxon>
        <taxon>Gammaproteobacteria</taxon>
        <taxon>Nevskiales</taxon>
        <taxon>Nevskiaceae</taxon>
        <taxon>Sinimarinibacterium</taxon>
    </lineage>
</organism>
<name>A0A318E0B9_9GAMM</name>
<dbReference type="Pfam" id="PF12833">
    <property type="entry name" value="HTH_18"/>
    <property type="match status" value="1"/>
</dbReference>
<keyword evidence="3" id="KW-0804">Transcription</keyword>
<feature type="domain" description="HTH araC/xylS-type" evidence="4">
    <location>
        <begin position="153"/>
        <end position="250"/>
    </location>
</feature>
<evidence type="ECO:0000259" key="4">
    <source>
        <dbReference type="PROSITE" id="PS01124"/>
    </source>
</evidence>
<dbReference type="Proteomes" id="UP000248330">
    <property type="component" value="Unassembled WGS sequence"/>
</dbReference>
<evidence type="ECO:0000313" key="5">
    <source>
        <dbReference type="EMBL" id="PXV63705.1"/>
    </source>
</evidence>
<dbReference type="InterPro" id="IPR009057">
    <property type="entry name" value="Homeodomain-like_sf"/>
</dbReference>
<sequence>MSDDAQKQSAPGVWYGRVRMGLGWGWFQGAVGDPAAHAHYAIQLVLCDRPVPVWTASEGWQKRCAILLGPSLMHALGRSDEAVTLVYLEPDSDAGRRIRQLLQHGVAILSPKQQAACHDALDARPQAPDEALVEQLVPAGGGVAERRTDPRIDALLADVDAWLDEAAGTSRLAAAAGMSVSHFQHRFRAQTGMPARPYLRWRRLLRAMHAVLTGATLTDAALLAGFADAAHFTRTMRRHFGITPRALAAMTP</sequence>
<dbReference type="InterPro" id="IPR050204">
    <property type="entry name" value="AraC_XylS_family_regulators"/>
</dbReference>
<dbReference type="GO" id="GO:0003700">
    <property type="term" value="F:DNA-binding transcription factor activity"/>
    <property type="evidence" value="ECO:0007669"/>
    <property type="project" value="InterPro"/>
</dbReference>
<evidence type="ECO:0000256" key="3">
    <source>
        <dbReference type="ARBA" id="ARBA00023163"/>
    </source>
</evidence>
<dbReference type="PANTHER" id="PTHR46796">
    <property type="entry name" value="HTH-TYPE TRANSCRIPTIONAL ACTIVATOR RHAS-RELATED"/>
    <property type="match status" value="1"/>
</dbReference>